<dbReference type="RefSeq" id="WP_340197094.1">
    <property type="nucleotide sequence ID" value="NZ_JBBKAP010000054.1"/>
</dbReference>
<comment type="caution">
    <text evidence="3">The sequence shown here is derived from an EMBL/GenBank/DDBJ whole genome shotgun (WGS) entry which is preliminary data.</text>
</comment>
<reference evidence="3 4" key="1">
    <citation type="submission" date="2024-03" db="EMBL/GenBank/DDBJ databases">
        <title>Whole genomes of four grape xylem sap localized bacterial endophytes.</title>
        <authorList>
            <person name="Kumar G."/>
            <person name="Savka M.A."/>
        </authorList>
    </citation>
    <scope>NUCLEOTIDE SEQUENCE [LARGE SCALE GENOMIC DNA]</scope>
    <source>
        <strain evidence="3 4">RIT_GXS8</strain>
    </source>
</reference>
<gene>
    <name evidence="3" type="ORF">WMN62_07810</name>
</gene>
<evidence type="ECO:0000313" key="3">
    <source>
        <dbReference type="EMBL" id="MEK0171371.1"/>
    </source>
</evidence>
<keyword evidence="2" id="KW-0732">Signal</keyword>
<name>A0ABU8Y975_9MICO</name>
<dbReference type="Proteomes" id="UP001370299">
    <property type="component" value="Unassembled WGS sequence"/>
</dbReference>
<evidence type="ECO:0000256" key="2">
    <source>
        <dbReference type="SAM" id="SignalP"/>
    </source>
</evidence>
<organism evidence="3 4">
    <name type="scientific">Curtobacterium citreum</name>
    <dbReference type="NCBI Taxonomy" id="2036"/>
    <lineage>
        <taxon>Bacteria</taxon>
        <taxon>Bacillati</taxon>
        <taxon>Actinomycetota</taxon>
        <taxon>Actinomycetes</taxon>
        <taxon>Micrococcales</taxon>
        <taxon>Microbacteriaceae</taxon>
        <taxon>Curtobacterium</taxon>
    </lineage>
</organism>
<dbReference type="EMBL" id="JBBLYY010000042">
    <property type="protein sequence ID" value="MEK0171371.1"/>
    <property type="molecule type" value="Genomic_DNA"/>
</dbReference>
<dbReference type="InterPro" id="IPR015943">
    <property type="entry name" value="WD40/YVTN_repeat-like_dom_sf"/>
</dbReference>
<keyword evidence="4" id="KW-1185">Reference proteome</keyword>
<evidence type="ECO:0000313" key="4">
    <source>
        <dbReference type="Proteomes" id="UP001370299"/>
    </source>
</evidence>
<feature type="signal peptide" evidence="2">
    <location>
        <begin position="1"/>
        <end position="35"/>
    </location>
</feature>
<evidence type="ECO:0000256" key="1">
    <source>
        <dbReference type="SAM" id="MobiDB-lite"/>
    </source>
</evidence>
<protein>
    <submittedName>
        <fullName evidence="3">ABC transporter</fullName>
    </submittedName>
</protein>
<dbReference type="SUPFAM" id="SSF63825">
    <property type="entry name" value="YWTD domain"/>
    <property type="match status" value="1"/>
</dbReference>
<sequence length="409" mass="41921">MNHDPTTDRASTRLRQTRLLGAVGLTAGLALTATACSTTSAPQADVATATTAPHGYVAGATESQEPQLGLLAVAATGETALHDLLTGETTDLDRVDAAEHAATDGRFLVTSDGDRTTVVDGGSWTVDHGDHTHYYAAEPRVVGTLEGGGPVQVHSSETMTTIAWPERGEAVVLDRAALGQGELDETARLDATVLLPLGEHLVAAEGDTVHVLDADGEPTEPTGSTGSTGAGRPCTDPAGGIVTRAGAVVGCADGAVVADDAGETSFVALPDDAERPTDFAARAGRPTVAGLAGDTGFWLLDVRERAWQHVATERPLRAVVAVDDQDEHVVGVDDTGRVVVVTASTGAVATTDPVVDGDTAPLLQLDAQRAYVADPTSAVVHEIDFADGARVARTIELPFAPAAFAEVGR</sequence>
<proteinExistence type="predicted"/>
<accession>A0ABU8Y975</accession>
<feature type="chain" id="PRO_5045255428" evidence="2">
    <location>
        <begin position="36"/>
        <end position="409"/>
    </location>
</feature>
<dbReference type="Gene3D" id="2.130.10.10">
    <property type="entry name" value="YVTN repeat-like/Quinoprotein amine dehydrogenase"/>
    <property type="match status" value="1"/>
</dbReference>
<feature type="region of interest" description="Disordered" evidence="1">
    <location>
        <begin position="213"/>
        <end position="232"/>
    </location>
</feature>